<name>A0ABV5GZS4_9FLAO</name>
<evidence type="ECO:0000313" key="5">
    <source>
        <dbReference type="Proteomes" id="UP001589590"/>
    </source>
</evidence>
<keyword evidence="1" id="KW-0732">Signal</keyword>
<dbReference type="Gene3D" id="2.60.120.1130">
    <property type="match status" value="1"/>
</dbReference>
<proteinExistence type="predicted"/>
<feature type="chain" id="PRO_5045965531" evidence="1">
    <location>
        <begin position="21"/>
        <end position="635"/>
    </location>
</feature>
<dbReference type="RefSeq" id="WP_290272634.1">
    <property type="nucleotide sequence ID" value="NZ_JAUFQP010000013.1"/>
</dbReference>
<dbReference type="EMBL" id="JBHMFA010000005">
    <property type="protein sequence ID" value="MFB9105126.1"/>
    <property type="molecule type" value="Genomic_DNA"/>
</dbReference>
<comment type="caution">
    <text evidence="4">The sequence shown here is derived from an EMBL/GenBank/DDBJ whole genome shotgun (WGS) entry which is preliminary data.</text>
</comment>
<feature type="domain" description="Transglutaminase-like" evidence="2">
    <location>
        <begin position="277"/>
        <end position="386"/>
    </location>
</feature>
<dbReference type="Proteomes" id="UP001589590">
    <property type="component" value="Unassembled WGS sequence"/>
</dbReference>
<sequence>MNLKSILSSLFIFTTILAFSQQDFYTSFSIPDNLKQNANAVVRLNDIAIVLESSSAMRVTEKSIVTVLNKEGDQAVNTHLFYDDNVKIKTLEVEVYNNYGKLLKKIKKKDFKDVSAVPGGTLYSDSRVKYCEYTAVSYPYTIVFSSEFETANTAFIQSFSPLSGYFVSVENSSYTLSFPEALSIRKKEKNMEGLMVSKDISSTKIHYVAKELEALKPEDYSPNFSEIIPMVMFASKQFNLEGAYSEVENWSEFGTWMYHDLIKDTHDLSVGTINKIQKLVKNEPDNISKAKKIYKYVQDKVRYISVQVGIGGWKPFNASEVDRLGYGDCKALTNYTLALLKAAGIESHYAVVFAGDSQRSLEKDFAGMQGNHVILNIPNNDEDIWLECTSQKLPFGFIGDFTDDRDVLVITPDGGKIKHTKKYLAAESLQTINGTCTVLNTGAINATVAIKSEGIQYDNKYWLETETARDLDIHYKRQWKYINNLSIDNMAVENNKNDIEFTELIAFQAQNYTKQVGDRMLVNLNVFNRSKHIPDRYRNRELALKINRGFTDVDEVEIILPSEYKIESLPKGQVLESEFGSYKIEITVVDVSKISYKRTFKINDGIFPKEDYEAFRTFYKEVGKLDNAKVALIKN</sequence>
<keyword evidence="5" id="KW-1185">Reference proteome</keyword>
<accession>A0ABV5GZS4</accession>
<feature type="domain" description="DUF3857" evidence="3">
    <location>
        <begin position="57"/>
        <end position="190"/>
    </location>
</feature>
<dbReference type="Gene3D" id="3.10.620.30">
    <property type="match status" value="1"/>
</dbReference>
<dbReference type="SUPFAM" id="SSF54001">
    <property type="entry name" value="Cysteine proteinases"/>
    <property type="match status" value="1"/>
</dbReference>
<dbReference type="InterPro" id="IPR002931">
    <property type="entry name" value="Transglutaminase-like"/>
</dbReference>
<organism evidence="4 5">
    <name type="scientific">Algibacter miyuki</name>
    <dbReference type="NCBI Taxonomy" id="1306933"/>
    <lineage>
        <taxon>Bacteria</taxon>
        <taxon>Pseudomonadati</taxon>
        <taxon>Bacteroidota</taxon>
        <taxon>Flavobacteriia</taxon>
        <taxon>Flavobacteriales</taxon>
        <taxon>Flavobacteriaceae</taxon>
        <taxon>Algibacter</taxon>
    </lineage>
</organism>
<feature type="signal peptide" evidence="1">
    <location>
        <begin position="1"/>
        <end position="20"/>
    </location>
</feature>
<gene>
    <name evidence="4" type="ORF">ACFFU1_09460</name>
</gene>
<dbReference type="Pfam" id="PF12969">
    <property type="entry name" value="DUF3857"/>
    <property type="match status" value="1"/>
</dbReference>
<dbReference type="InterPro" id="IPR024618">
    <property type="entry name" value="DUF3857"/>
</dbReference>
<dbReference type="InterPro" id="IPR038765">
    <property type="entry name" value="Papain-like_cys_pep_sf"/>
</dbReference>
<protein>
    <submittedName>
        <fullName evidence="4">DUF3857 domain-containing transglutaminase family protein</fullName>
    </submittedName>
</protein>
<evidence type="ECO:0000259" key="2">
    <source>
        <dbReference type="Pfam" id="PF01841"/>
    </source>
</evidence>
<dbReference type="Gene3D" id="2.60.40.3140">
    <property type="match status" value="1"/>
</dbReference>
<reference evidence="4 5" key="1">
    <citation type="submission" date="2024-09" db="EMBL/GenBank/DDBJ databases">
        <authorList>
            <person name="Sun Q."/>
            <person name="Mori K."/>
        </authorList>
    </citation>
    <scope>NUCLEOTIDE SEQUENCE [LARGE SCALE GENOMIC DNA]</scope>
    <source>
        <strain evidence="4 5">CECT 8300</strain>
    </source>
</reference>
<evidence type="ECO:0000313" key="4">
    <source>
        <dbReference type="EMBL" id="MFB9105126.1"/>
    </source>
</evidence>
<evidence type="ECO:0000256" key="1">
    <source>
        <dbReference type="SAM" id="SignalP"/>
    </source>
</evidence>
<dbReference type="Pfam" id="PF01841">
    <property type="entry name" value="Transglut_core"/>
    <property type="match status" value="1"/>
</dbReference>
<evidence type="ECO:0000259" key="3">
    <source>
        <dbReference type="Pfam" id="PF12969"/>
    </source>
</evidence>